<accession>A0A2G2XX39</accession>
<sequence length="591" mass="68287">MNMSIMMLEPCWRWRMSKKMTMKKRILLRPLMHGDGKEEAVDPEEDRAILERKRMAVLEERGVQNKISPPTPAEDNFEKKTFRTMGAMEEGDATFGSNNEINLYSQVYWWHDKYRPRKPKYFNRVHTGYEWNKYNQTHYDHDNPPPKIVLGYKFNIFYPDLVDKARAPSYDIEKDGDKSARELVPENNREDMFHENNMFRGDSIKVQAYKCTKFASSRRRNYLMRRNQNISSHAVGQRSQCDDNFTSHVEEVSQIPDHLDSQTDPNILQESSILCSRRPTPYKPYNPGWATTGLSEIPILRAFQLNSIFSMAKETSDASSSTNNIRTEYARSKAPRLHQSSSSPSVREVVEQEQRQSKRDYPAVISPIIYKLYDPRWTDIGLPVDPVLRALELNPNFAMPKATSDEISSANNLRREVVEQEQRQSKRDYPGVISPVPYKLYDPRWNDVGLPVDPILRALGLNPNLAMPKATSDEISTANNLRTDHARSKVPKLHESSSPSGREVVEKEHRQSKRGYPGVISPTPYTLYDPRWADIGLPVDPILRAYKLNPNFLKRLNVFKDFQGCLGFAVLLTYPSYTIISSKRLNVFKDV</sequence>
<keyword evidence="4" id="KW-1185">Reference proteome</keyword>
<evidence type="ECO:0000313" key="3">
    <source>
        <dbReference type="EMBL" id="PHT62032.1"/>
    </source>
</evidence>
<dbReference type="EMBL" id="AYRZ02000101">
    <property type="protein sequence ID" value="PHT62032.1"/>
    <property type="molecule type" value="Genomic_DNA"/>
</dbReference>
<gene>
    <name evidence="3" type="ORF">T459_34099</name>
</gene>
<evidence type="ECO:0000259" key="2">
    <source>
        <dbReference type="Pfam" id="PF09732"/>
    </source>
</evidence>
<dbReference type="Proteomes" id="UP000222542">
    <property type="component" value="Unassembled WGS sequence"/>
</dbReference>
<protein>
    <recommendedName>
        <fullName evidence="2">Splicing factor Cactin C-terminal domain-containing protein</fullName>
    </recommendedName>
</protein>
<dbReference type="SMART" id="SM01050">
    <property type="entry name" value="CactinC_cactus"/>
    <property type="match status" value="1"/>
</dbReference>
<dbReference type="GO" id="GO:0005737">
    <property type="term" value="C:cytoplasm"/>
    <property type="evidence" value="ECO:0000318"/>
    <property type="project" value="GO_Central"/>
</dbReference>
<dbReference type="Gramene" id="PHT62032">
    <property type="protein sequence ID" value="PHT62032"/>
    <property type="gene ID" value="T459_34099"/>
</dbReference>
<dbReference type="STRING" id="4072.A0A2G2XX39"/>
<feature type="compositionally biased region" description="Basic and acidic residues" evidence="1">
    <location>
        <begin position="482"/>
        <end position="495"/>
    </location>
</feature>
<feature type="region of interest" description="Disordered" evidence="1">
    <location>
        <begin position="329"/>
        <end position="357"/>
    </location>
</feature>
<dbReference type="PANTHER" id="PTHR21737">
    <property type="entry name" value="POLYGLUTAMINE BINDING PROTEIN 1/MARVEL MEMBRANE-ASSOCIATING DOMAIN CONTAINING 3"/>
    <property type="match status" value="1"/>
</dbReference>
<dbReference type="GO" id="GO:0045292">
    <property type="term" value="P:mRNA cis splicing, via spliceosome"/>
    <property type="evidence" value="ECO:0000318"/>
    <property type="project" value="GO_Central"/>
</dbReference>
<reference evidence="3 4" key="2">
    <citation type="journal article" date="2017" name="Genome Biol.">
        <title>New reference genome sequences of hot pepper reveal the massive evolution of plant disease-resistance genes by retroduplication.</title>
        <authorList>
            <person name="Kim S."/>
            <person name="Park J."/>
            <person name="Yeom S.I."/>
            <person name="Kim Y.M."/>
            <person name="Seo E."/>
            <person name="Kim K.T."/>
            <person name="Kim M.S."/>
            <person name="Lee J.M."/>
            <person name="Cheong K."/>
            <person name="Shin H.S."/>
            <person name="Kim S.B."/>
            <person name="Han K."/>
            <person name="Lee J."/>
            <person name="Park M."/>
            <person name="Lee H.A."/>
            <person name="Lee H.Y."/>
            <person name="Lee Y."/>
            <person name="Oh S."/>
            <person name="Lee J.H."/>
            <person name="Choi E."/>
            <person name="Choi E."/>
            <person name="Lee S.E."/>
            <person name="Jeon J."/>
            <person name="Kim H."/>
            <person name="Choi G."/>
            <person name="Song H."/>
            <person name="Lee J."/>
            <person name="Lee S.C."/>
            <person name="Kwon J.K."/>
            <person name="Lee H.Y."/>
            <person name="Koo N."/>
            <person name="Hong Y."/>
            <person name="Kim R.W."/>
            <person name="Kang W.H."/>
            <person name="Huh J.H."/>
            <person name="Kang B.C."/>
            <person name="Yang T.J."/>
            <person name="Lee Y.H."/>
            <person name="Bennetzen J.L."/>
            <person name="Choi D."/>
        </authorList>
    </citation>
    <scope>NUCLEOTIDE SEQUENCE [LARGE SCALE GENOMIC DNA]</scope>
    <source>
        <strain evidence="4">cv. CM334</strain>
    </source>
</reference>
<name>A0A2G2XX39_CAPAN</name>
<reference evidence="3 4" key="1">
    <citation type="journal article" date="2014" name="Nat. Genet.">
        <title>Genome sequence of the hot pepper provides insights into the evolution of pungency in Capsicum species.</title>
        <authorList>
            <person name="Kim S."/>
            <person name="Park M."/>
            <person name="Yeom S.I."/>
            <person name="Kim Y.M."/>
            <person name="Lee J.M."/>
            <person name="Lee H.A."/>
            <person name="Seo E."/>
            <person name="Choi J."/>
            <person name="Cheong K."/>
            <person name="Kim K.T."/>
            <person name="Jung K."/>
            <person name="Lee G.W."/>
            <person name="Oh S.K."/>
            <person name="Bae C."/>
            <person name="Kim S.B."/>
            <person name="Lee H.Y."/>
            <person name="Kim S.Y."/>
            <person name="Kim M.S."/>
            <person name="Kang B.C."/>
            <person name="Jo Y.D."/>
            <person name="Yang H.B."/>
            <person name="Jeong H.J."/>
            <person name="Kang W.H."/>
            <person name="Kwon J.K."/>
            <person name="Shin C."/>
            <person name="Lim J.Y."/>
            <person name="Park J.H."/>
            <person name="Huh J.H."/>
            <person name="Kim J.S."/>
            <person name="Kim B.D."/>
            <person name="Cohen O."/>
            <person name="Paran I."/>
            <person name="Suh M.C."/>
            <person name="Lee S.B."/>
            <person name="Kim Y.K."/>
            <person name="Shin Y."/>
            <person name="Noh S.J."/>
            <person name="Park J."/>
            <person name="Seo Y.S."/>
            <person name="Kwon S.Y."/>
            <person name="Kim H.A."/>
            <person name="Park J.M."/>
            <person name="Kim H.J."/>
            <person name="Choi S.B."/>
            <person name="Bosland P.W."/>
            <person name="Reeves G."/>
            <person name="Jo S.H."/>
            <person name="Lee B.W."/>
            <person name="Cho H.T."/>
            <person name="Choi H.S."/>
            <person name="Lee M.S."/>
            <person name="Yu Y."/>
            <person name="Do Choi Y."/>
            <person name="Park B.S."/>
            <person name="van Deynze A."/>
            <person name="Ashrafi H."/>
            <person name="Hill T."/>
            <person name="Kim W.T."/>
            <person name="Pai H.S."/>
            <person name="Ahn H.K."/>
            <person name="Yeam I."/>
            <person name="Giovannoni J.J."/>
            <person name="Rose J.K."/>
            <person name="Sorensen I."/>
            <person name="Lee S.J."/>
            <person name="Kim R.W."/>
            <person name="Choi I.Y."/>
            <person name="Choi B.S."/>
            <person name="Lim J.S."/>
            <person name="Lee Y.H."/>
            <person name="Choi D."/>
        </authorList>
    </citation>
    <scope>NUCLEOTIDE SEQUENCE [LARGE SCALE GENOMIC DNA]</scope>
    <source>
        <strain evidence="4">cv. CM334</strain>
    </source>
</reference>
<dbReference type="AlphaFoldDB" id="A0A2G2XX39"/>
<feature type="region of interest" description="Disordered" evidence="1">
    <location>
        <begin position="480"/>
        <end position="518"/>
    </location>
</feature>
<feature type="compositionally biased region" description="Basic and acidic residues" evidence="1">
    <location>
        <begin position="348"/>
        <end position="357"/>
    </location>
</feature>
<evidence type="ECO:0000256" key="1">
    <source>
        <dbReference type="SAM" id="MobiDB-lite"/>
    </source>
</evidence>
<organism evidence="3 4">
    <name type="scientific">Capsicum annuum</name>
    <name type="common">Capsicum pepper</name>
    <dbReference type="NCBI Taxonomy" id="4072"/>
    <lineage>
        <taxon>Eukaryota</taxon>
        <taxon>Viridiplantae</taxon>
        <taxon>Streptophyta</taxon>
        <taxon>Embryophyta</taxon>
        <taxon>Tracheophyta</taxon>
        <taxon>Spermatophyta</taxon>
        <taxon>Magnoliopsida</taxon>
        <taxon>eudicotyledons</taxon>
        <taxon>Gunneridae</taxon>
        <taxon>Pentapetalae</taxon>
        <taxon>asterids</taxon>
        <taxon>lamiids</taxon>
        <taxon>Solanales</taxon>
        <taxon>Solanaceae</taxon>
        <taxon>Solanoideae</taxon>
        <taxon>Capsiceae</taxon>
        <taxon>Capsicum</taxon>
    </lineage>
</organism>
<proteinExistence type="predicted"/>
<dbReference type="Pfam" id="PF09732">
    <property type="entry name" value="CactinC_cactus"/>
    <property type="match status" value="1"/>
</dbReference>
<dbReference type="GO" id="GO:0005681">
    <property type="term" value="C:spliceosomal complex"/>
    <property type="evidence" value="ECO:0000318"/>
    <property type="project" value="GO_Central"/>
</dbReference>
<comment type="caution">
    <text evidence="3">The sequence shown here is derived from an EMBL/GenBank/DDBJ whole genome shotgun (WGS) entry which is preliminary data.</text>
</comment>
<dbReference type="PANTHER" id="PTHR21737:SF4">
    <property type="entry name" value="SPLICING FACTOR CACTIN"/>
    <property type="match status" value="1"/>
</dbReference>
<evidence type="ECO:0000313" key="4">
    <source>
        <dbReference type="Proteomes" id="UP000222542"/>
    </source>
</evidence>
<dbReference type="InterPro" id="IPR019134">
    <property type="entry name" value="Cactin_C"/>
</dbReference>
<feature type="domain" description="Splicing factor Cactin C-terminal" evidence="2">
    <location>
        <begin position="110"/>
        <end position="180"/>
    </location>
</feature>